<dbReference type="Pfam" id="PF13424">
    <property type="entry name" value="TPR_12"/>
    <property type="match status" value="2"/>
</dbReference>
<protein>
    <recommendedName>
        <fullName evidence="2">histidine kinase</fullName>
        <ecNumber evidence="2">2.7.13.3</ecNumber>
    </recommendedName>
</protein>
<dbReference type="Gene3D" id="1.10.287.130">
    <property type="match status" value="1"/>
</dbReference>
<keyword evidence="6" id="KW-0732">Signal</keyword>
<evidence type="ECO:0000256" key="5">
    <source>
        <dbReference type="SAM" id="Phobius"/>
    </source>
</evidence>
<dbReference type="SUPFAM" id="SSF47384">
    <property type="entry name" value="Homodimeric domain of signal transducing histidine kinase"/>
    <property type="match status" value="1"/>
</dbReference>
<dbReference type="InterPro" id="IPR003594">
    <property type="entry name" value="HATPase_dom"/>
</dbReference>
<evidence type="ECO:0000313" key="8">
    <source>
        <dbReference type="EMBL" id="ATY34265.1"/>
    </source>
</evidence>
<keyword evidence="3" id="KW-0597">Phosphoprotein</keyword>
<feature type="signal peptide" evidence="6">
    <location>
        <begin position="1"/>
        <end position="23"/>
    </location>
</feature>
<dbReference type="SMART" id="SM00028">
    <property type="entry name" value="TPR"/>
    <property type="match status" value="3"/>
</dbReference>
<feature type="chain" id="PRO_5014991825" description="histidine kinase" evidence="6">
    <location>
        <begin position="24"/>
        <end position="817"/>
    </location>
</feature>
<keyword evidence="5" id="KW-1133">Transmembrane helix</keyword>
<comment type="catalytic activity">
    <reaction evidence="1">
        <text>ATP + protein L-histidine = ADP + protein N-phospho-L-histidine.</text>
        <dbReference type="EC" id="2.7.13.3"/>
    </reaction>
</comment>
<dbReference type="InterPro" id="IPR003661">
    <property type="entry name" value="HisK_dim/P_dom"/>
</dbReference>
<name>A0A2K8MK85_9SPHN</name>
<dbReference type="InterPro" id="IPR036097">
    <property type="entry name" value="HisK_dim/P_sf"/>
</dbReference>
<dbReference type="SUPFAM" id="SSF48452">
    <property type="entry name" value="TPR-like"/>
    <property type="match status" value="1"/>
</dbReference>
<keyword evidence="5" id="KW-0472">Membrane</keyword>
<dbReference type="Gene3D" id="1.25.40.10">
    <property type="entry name" value="Tetratricopeptide repeat domain"/>
    <property type="match status" value="2"/>
</dbReference>
<dbReference type="CDD" id="cd00082">
    <property type="entry name" value="HisKA"/>
    <property type="match status" value="1"/>
</dbReference>
<dbReference type="InterPro" id="IPR004358">
    <property type="entry name" value="Sig_transdc_His_kin-like_C"/>
</dbReference>
<evidence type="ECO:0000313" key="9">
    <source>
        <dbReference type="Proteomes" id="UP000229081"/>
    </source>
</evidence>
<keyword evidence="8" id="KW-0808">Transferase</keyword>
<evidence type="ECO:0000256" key="4">
    <source>
        <dbReference type="ARBA" id="ARBA00023012"/>
    </source>
</evidence>
<dbReference type="PROSITE" id="PS50109">
    <property type="entry name" value="HIS_KIN"/>
    <property type="match status" value="1"/>
</dbReference>
<dbReference type="Pfam" id="PF02518">
    <property type="entry name" value="HATPase_c"/>
    <property type="match status" value="1"/>
</dbReference>
<dbReference type="SMART" id="SM00387">
    <property type="entry name" value="HATPase_c"/>
    <property type="match status" value="1"/>
</dbReference>
<evidence type="ECO:0000256" key="6">
    <source>
        <dbReference type="SAM" id="SignalP"/>
    </source>
</evidence>
<dbReference type="PRINTS" id="PR00344">
    <property type="entry name" value="BCTRLSENSOR"/>
</dbReference>
<dbReference type="FunFam" id="3.30.565.10:FF:000010">
    <property type="entry name" value="Sensor histidine kinase RcsC"/>
    <property type="match status" value="1"/>
</dbReference>
<dbReference type="EMBL" id="CP024923">
    <property type="protein sequence ID" value="ATY34265.1"/>
    <property type="molecule type" value="Genomic_DNA"/>
</dbReference>
<keyword evidence="4" id="KW-0902">Two-component regulatory system</keyword>
<dbReference type="InterPro" id="IPR036890">
    <property type="entry name" value="HATPase_C_sf"/>
</dbReference>
<reference evidence="8 9" key="1">
    <citation type="submission" date="2017-11" db="EMBL/GenBank/DDBJ databases">
        <title>Complete genome sequence of Sphingomonas sp. Strain Cra20, a psychrotolerant potential plant growth promoting rhizobacteria.</title>
        <authorList>
            <person name="Luo Y."/>
        </authorList>
    </citation>
    <scope>NUCLEOTIDE SEQUENCE [LARGE SCALE GENOMIC DNA]</scope>
    <source>
        <strain evidence="8 9">Cra20</strain>
    </source>
</reference>
<keyword evidence="9" id="KW-1185">Reference proteome</keyword>
<keyword evidence="8" id="KW-0418">Kinase</keyword>
<evidence type="ECO:0000256" key="3">
    <source>
        <dbReference type="ARBA" id="ARBA00022553"/>
    </source>
</evidence>
<dbReference type="Pfam" id="PF00512">
    <property type="entry name" value="HisKA"/>
    <property type="match status" value="1"/>
</dbReference>
<gene>
    <name evidence="8" type="ORF">CVN68_21790</name>
</gene>
<dbReference type="SUPFAM" id="SSF55874">
    <property type="entry name" value="ATPase domain of HSP90 chaperone/DNA topoisomerase II/histidine kinase"/>
    <property type="match status" value="1"/>
</dbReference>
<dbReference type="OrthoDB" id="9801651at2"/>
<dbReference type="InterPro" id="IPR019734">
    <property type="entry name" value="TPR_rpt"/>
</dbReference>
<evidence type="ECO:0000256" key="2">
    <source>
        <dbReference type="ARBA" id="ARBA00012438"/>
    </source>
</evidence>
<feature type="transmembrane region" description="Helical" evidence="5">
    <location>
        <begin position="390"/>
        <end position="412"/>
    </location>
</feature>
<dbReference type="CDD" id="cd16922">
    <property type="entry name" value="HATPase_EvgS-ArcB-TorS-like"/>
    <property type="match status" value="1"/>
</dbReference>
<sequence length="817" mass="87855">MTRILLRALVLAFALIASQAASARDPDFPKPLAAQIQAAKESMMADQAQTLRHVALVDAMARRIPDRRQRILALATARWLGAEAHLRSNGADRAAPMLDDALRLIGNISTPTKLRGDLLMSQGVLHMQRNAPVAALSNYQEAFRVFAAVNEPRSQAIALQNIGALYSMATDDRRAEQYYRQAAEIYDGDPALLLSLRNRRGNILATLGRFDEAGKEYEAALAIARQLDGPLLEARVLVNLARNQVKLRHFDAADRTLARGFKLVGDADSDLLRRHLLATAAGLAAERGDKAKAVRLIAECFAGVDLTTTTGDYRIAHAFAYGILRDAGSTRLALAHLEAMKRLDDEATKVATSTGAALMAARFNYAEQQARIQTLKAEEARRTAAFQRTLFFGIGGATLVIIALLSFGLITLRRSRNQIRATNIVLADTNVALEKALKAKTEFLATTSHEIRTPLNGILGMTQVMLADPKLGPELRDRIGIVHGAGVTMRSLVDDILDVAKMETGNLTVDAAPMDLCATLREVTRLWDEQARSKGLSFRLELSHAPGWIVSDAGRLRQIVFNLLSNAIKFTERGGVTLRALAEGEGEARRLRLVVSDTGIGIPPEKFEEVFESFRQVDAGTTRKFGGTGLGLTICRNLARALGGDISVDSIEGQGTVFTTDLPLTLAEAPAEDGSGIVRSGAAMVILDRNPIARSTLRTLLEPRLTSLRFAVTADEAHALIAEATTTHLLVDEATLKAGEDDPMEILGKLTAAIAPGNSAVLWGKPDASIRAQLLAAGVGAIVEKPISGAALIAALVPDPEENLKAGRGDRLVSQAA</sequence>
<accession>A0A2K8MK85</accession>
<dbReference type="RefSeq" id="WP_100284054.1">
    <property type="nucleotide sequence ID" value="NZ_CP024923.1"/>
</dbReference>
<proteinExistence type="predicted"/>
<dbReference type="Gene3D" id="3.30.565.10">
    <property type="entry name" value="Histidine kinase-like ATPase, C-terminal domain"/>
    <property type="match status" value="1"/>
</dbReference>
<dbReference type="InterPro" id="IPR005467">
    <property type="entry name" value="His_kinase_dom"/>
</dbReference>
<dbReference type="Proteomes" id="UP000229081">
    <property type="component" value="Chromosome"/>
</dbReference>
<dbReference type="SMART" id="SM00388">
    <property type="entry name" value="HisKA"/>
    <property type="match status" value="1"/>
</dbReference>
<dbReference type="GO" id="GO:0000155">
    <property type="term" value="F:phosphorelay sensor kinase activity"/>
    <property type="evidence" value="ECO:0007669"/>
    <property type="project" value="InterPro"/>
</dbReference>
<dbReference type="EC" id="2.7.13.3" evidence="2"/>
<evidence type="ECO:0000259" key="7">
    <source>
        <dbReference type="PROSITE" id="PS50109"/>
    </source>
</evidence>
<dbReference type="AlphaFoldDB" id="A0A2K8MK85"/>
<dbReference type="InterPro" id="IPR011990">
    <property type="entry name" value="TPR-like_helical_dom_sf"/>
</dbReference>
<organism evidence="8 9">
    <name type="scientific">Sphingomonas psychrotolerans</name>
    <dbReference type="NCBI Taxonomy" id="1327635"/>
    <lineage>
        <taxon>Bacteria</taxon>
        <taxon>Pseudomonadati</taxon>
        <taxon>Pseudomonadota</taxon>
        <taxon>Alphaproteobacteria</taxon>
        <taxon>Sphingomonadales</taxon>
        <taxon>Sphingomonadaceae</taxon>
        <taxon>Sphingomonas</taxon>
    </lineage>
</organism>
<dbReference type="PANTHER" id="PTHR45339">
    <property type="entry name" value="HYBRID SIGNAL TRANSDUCTION HISTIDINE KINASE J"/>
    <property type="match status" value="1"/>
</dbReference>
<feature type="domain" description="Histidine kinase" evidence="7">
    <location>
        <begin position="446"/>
        <end position="666"/>
    </location>
</feature>
<dbReference type="KEGG" id="sphc:CVN68_21790"/>
<dbReference type="PANTHER" id="PTHR45339:SF1">
    <property type="entry name" value="HYBRID SIGNAL TRANSDUCTION HISTIDINE KINASE J"/>
    <property type="match status" value="1"/>
</dbReference>
<evidence type="ECO:0000256" key="1">
    <source>
        <dbReference type="ARBA" id="ARBA00000085"/>
    </source>
</evidence>
<keyword evidence="5" id="KW-0812">Transmembrane</keyword>